<name>A0A8H4EGM5_9EURO</name>
<dbReference type="Proteomes" id="UP000653565">
    <property type="component" value="Unassembled WGS sequence"/>
</dbReference>
<evidence type="ECO:0000313" key="3">
    <source>
        <dbReference type="EMBL" id="KAF4227947.1"/>
    </source>
</evidence>
<dbReference type="Gene3D" id="3.40.50.1820">
    <property type="entry name" value="alpha/beta hydrolase"/>
    <property type="match status" value="1"/>
</dbReference>
<comment type="caution">
    <text evidence="3">The sequence shown here is derived from an EMBL/GenBank/DDBJ whole genome shotgun (WGS) entry which is preliminary data.</text>
</comment>
<organism evidence="3 4">
    <name type="scientific">Aspergillus fumigatiaffinis</name>
    <dbReference type="NCBI Taxonomy" id="340414"/>
    <lineage>
        <taxon>Eukaryota</taxon>
        <taxon>Fungi</taxon>
        <taxon>Dikarya</taxon>
        <taxon>Ascomycota</taxon>
        <taxon>Pezizomycotina</taxon>
        <taxon>Eurotiomycetes</taxon>
        <taxon>Eurotiomycetidae</taxon>
        <taxon>Eurotiales</taxon>
        <taxon>Aspergillaceae</taxon>
        <taxon>Aspergillus</taxon>
        <taxon>Aspergillus subgen. Fumigati</taxon>
    </lineage>
</organism>
<keyword evidence="1" id="KW-0378">Hydrolase</keyword>
<reference evidence="3" key="1">
    <citation type="journal article" date="2020" name="bioRxiv">
        <title>Genomic and phenotypic heterogeneity of clinical isolates of the human pathogens Aspergillus fumigatus, Aspergillus lentulus and Aspergillus fumigatiaffinis.</title>
        <authorList>
            <person name="dos Santos R.A.C."/>
            <person name="Steenwyk J.L."/>
            <person name="Rivero-Menendez O."/>
            <person name="Mead M.E."/>
            <person name="Silva L.P."/>
            <person name="Bastos R.W."/>
            <person name="Alastruey-Izquierdo A."/>
            <person name="Goldman G.H."/>
            <person name="Rokas A."/>
        </authorList>
    </citation>
    <scope>NUCLEOTIDE SEQUENCE</scope>
    <source>
        <strain evidence="3">CNM-CM6805</strain>
    </source>
</reference>
<dbReference type="InterPro" id="IPR029058">
    <property type="entry name" value="AB_hydrolase_fold"/>
</dbReference>
<dbReference type="AlphaFoldDB" id="A0A8H4EGM5"/>
<gene>
    <name evidence="3" type="ORF">CNMCM6805_002524</name>
</gene>
<dbReference type="PANTHER" id="PTHR48081:SF8">
    <property type="entry name" value="ALPHA_BETA HYDROLASE FOLD-3 DOMAIN-CONTAINING PROTEIN-RELATED"/>
    <property type="match status" value="1"/>
</dbReference>
<dbReference type="OrthoDB" id="408631at2759"/>
<proteinExistence type="predicted"/>
<protein>
    <recommendedName>
        <fullName evidence="2">Alpha/beta hydrolase fold-3 domain-containing protein</fullName>
    </recommendedName>
</protein>
<accession>A0A8H4EGM5</accession>
<sequence length="242" mass="27395">MIYATWAVDPHPDEVLHIPSRDRTIRLHIYNGSRSTRPSPVPINVCDGRFTLRALGIDDEFCRSIAQTGYTVVDAKYRLAPEHPFPAAFDDIEDVVKWVRTQPTRFDQMHISLFGFSAGGNLVLAVASSSLLFSTGKENEGSHSTLLSPSIHPRICRNRPQRRSKWLIEVDTRDPRLSPSYADPARFPKNMLIITTEEDPFTIEGEELAEKVRMVGGHNIICHRMEGCMHGWDKEAKRGSKE</sequence>
<dbReference type="InterPro" id="IPR013094">
    <property type="entry name" value="AB_hydrolase_3"/>
</dbReference>
<dbReference type="InterPro" id="IPR050300">
    <property type="entry name" value="GDXG_lipolytic_enzyme"/>
</dbReference>
<evidence type="ECO:0000313" key="4">
    <source>
        <dbReference type="Proteomes" id="UP000653565"/>
    </source>
</evidence>
<dbReference type="EMBL" id="JAAAPX010000163">
    <property type="protein sequence ID" value="KAF4227947.1"/>
    <property type="molecule type" value="Genomic_DNA"/>
</dbReference>
<evidence type="ECO:0000256" key="1">
    <source>
        <dbReference type="ARBA" id="ARBA00022801"/>
    </source>
</evidence>
<evidence type="ECO:0000259" key="2">
    <source>
        <dbReference type="Pfam" id="PF07859"/>
    </source>
</evidence>
<feature type="domain" description="Alpha/beta hydrolase fold-3" evidence="2">
    <location>
        <begin position="48"/>
        <end position="232"/>
    </location>
</feature>
<dbReference type="SUPFAM" id="SSF53474">
    <property type="entry name" value="alpha/beta-Hydrolases"/>
    <property type="match status" value="1"/>
</dbReference>
<reference evidence="3" key="2">
    <citation type="submission" date="2020-04" db="EMBL/GenBank/DDBJ databases">
        <authorList>
            <person name="Santos R.A.C."/>
            <person name="Steenwyk J.L."/>
            <person name="Rivero-Menendez O."/>
            <person name="Mead M.E."/>
            <person name="Silva L.P."/>
            <person name="Bastos R.W."/>
            <person name="Alastruey-Izquierdo A."/>
            <person name="Goldman G.H."/>
            <person name="Rokas A."/>
        </authorList>
    </citation>
    <scope>NUCLEOTIDE SEQUENCE</scope>
    <source>
        <strain evidence="3">CNM-CM6805</strain>
    </source>
</reference>
<dbReference type="PANTHER" id="PTHR48081">
    <property type="entry name" value="AB HYDROLASE SUPERFAMILY PROTEIN C4A8.06C"/>
    <property type="match status" value="1"/>
</dbReference>
<dbReference type="GO" id="GO:0016787">
    <property type="term" value="F:hydrolase activity"/>
    <property type="evidence" value="ECO:0007669"/>
    <property type="project" value="UniProtKB-KW"/>
</dbReference>
<keyword evidence="4" id="KW-1185">Reference proteome</keyword>
<dbReference type="Pfam" id="PF07859">
    <property type="entry name" value="Abhydrolase_3"/>
    <property type="match status" value="1"/>
</dbReference>